<dbReference type="InterPro" id="IPR028090">
    <property type="entry name" value="JAB_dom_prok"/>
</dbReference>
<keyword evidence="4" id="KW-0378">Hydrolase</keyword>
<evidence type="ECO:0000259" key="8">
    <source>
        <dbReference type="PROSITE" id="PS50249"/>
    </source>
</evidence>
<name>A0A0K8QPL0_9GAMM</name>
<dbReference type="GO" id="GO:0008234">
    <property type="term" value="F:cysteine-type peptidase activity"/>
    <property type="evidence" value="ECO:0007669"/>
    <property type="project" value="UniProtKB-KW"/>
</dbReference>
<keyword evidence="5" id="KW-0788">Thiol protease</keyword>
<dbReference type="Proteomes" id="UP000253740">
    <property type="component" value="Unassembled WGS sequence"/>
</dbReference>
<dbReference type="PROSITE" id="PS51935">
    <property type="entry name" value="NLPC_P60"/>
    <property type="match status" value="1"/>
</dbReference>
<dbReference type="SMART" id="SM00232">
    <property type="entry name" value="JAB_MPN"/>
    <property type="match status" value="1"/>
</dbReference>
<dbReference type="STRING" id="1475481.GCA_000953855_02197"/>
<reference evidence="10" key="1">
    <citation type="submission" date="2015-03" db="EMBL/GenBank/DDBJ databases">
        <title>Draft genome sequence of Mizugakiibacter sediminis skMP5.</title>
        <authorList>
            <person name="Watanabe T."/>
            <person name="Kojima H."/>
            <person name="Fukui M."/>
        </authorList>
    </citation>
    <scope>NUCLEOTIDE SEQUENCE</scope>
    <source>
        <strain evidence="10">SkMP5</strain>
    </source>
</reference>
<evidence type="ECO:0000256" key="2">
    <source>
        <dbReference type="ARBA" id="ARBA00022670"/>
    </source>
</evidence>
<feature type="domain" description="MPN" evidence="8">
    <location>
        <begin position="1"/>
        <end position="125"/>
    </location>
</feature>
<dbReference type="PANTHER" id="PTHR34858:SF1">
    <property type="entry name" value="CYSO-CYSTEINE PEPTIDASE"/>
    <property type="match status" value="1"/>
</dbReference>
<dbReference type="InterPro" id="IPR000064">
    <property type="entry name" value="NLP_P60_dom"/>
</dbReference>
<dbReference type="OrthoDB" id="1494599at2"/>
<dbReference type="InterPro" id="IPR051929">
    <property type="entry name" value="VirAsm_ModProt"/>
</dbReference>
<dbReference type="Pfam" id="PF00877">
    <property type="entry name" value="NLPC_P60"/>
    <property type="match status" value="1"/>
</dbReference>
<evidence type="ECO:0000256" key="1">
    <source>
        <dbReference type="ARBA" id="ARBA00007074"/>
    </source>
</evidence>
<dbReference type="EMBL" id="DF970238">
    <property type="protein sequence ID" value="GAP66833.1"/>
    <property type="molecule type" value="Genomic_DNA"/>
</dbReference>
<evidence type="ECO:0000313" key="12">
    <source>
        <dbReference type="Proteomes" id="UP000253740"/>
    </source>
</evidence>
<dbReference type="InterPro" id="IPR037518">
    <property type="entry name" value="MPN"/>
</dbReference>
<dbReference type="InterPro" id="IPR000555">
    <property type="entry name" value="JAMM/MPN+_dom"/>
</dbReference>
<dbReference type="GO" id="GO:0006508">
    <property type="term" value="P:proteolysis"/>
    <property type="evidence" value="ECO:0007669"/>
    <property type="project" value="UniProtKB-KW"/>
</dbReference>
<dbReference type="GO" id="GO:0008270">
    <property type="term" value="F:zinc ion binding"/>
    <property type="evidence" value="ECO:0007669"/>
    <property type="project" value="TreeGrafter"/>
</dbReference>
<keyword evidence="2" id="KW-0645">Protease</keyword>
<feature type="domain" description="NlpC/P60" evidence="9">
    <location>
        <begin position="104"/>
        <end position="240"/>
    </location>
</feature>
<dbReference type="RefSeq" id="WP_062537418.1">
    <property type="nucleotide sequence ID" value="NZ_DF970238.1"/>
</dbReference>
<evidence type="ECO:0000256" key="4">
    <source>
        <dbReference type="ARBA" id="ARBA00022801"/>
    </source>
</evidence>
<evidence type="ECO:0000256" key="7">
    <source>
        <dbReference type="ARBA" id="ARBA00023049"/>
    </source>
</evidence>
<keyword evidence="12" id="KW-1185">Reference proteome</keyword>
<evidence type="ECO:0000313" key="10">
    <source>
        <dbReference type="EMBL" id="GAN43867.1"/>
    </source>
</evidence>
<keyword evidence="3" id="KW-0479">Metal-binding</keyword>
<evidence type="ECO:0000256" key="5">
    <source>
        <dbReference type="ARBA" id="ARBA00022807"/>
    </source>
</evidence>
<dbReference type="InterPro" id="IPR038765">
    <property type="entry name" value="Papain-like_cys_pep_sf"/>
</dbReference>
<dbReference type="PROSITE" id="PS50249">
    <property type="entry name" value="MPN"/>
    <property type="match status" value="1"/>
</dbReference>
<dbReference type="Gene3D" id="3.40.140.10">
    <property type="entry name" value="Cytidine Deaminase, domain 2"/>
    <property type="match status" value="1"/>
</dbReference>
<evidence type="ECO:0000256" key="6">
    <source>
        <dbReference type="ARBA" id="ARBA00022833"/>
    </source>
</evidence>
<dbReference type="SUPFAM" id="SSF102712">
    <property type="entry name" value="JAB1/MPN domain"/>
    <property type="match status" value="1"/>
</dbReference>
<dbReference type="CDD" id="cd08073">
    <property type="entry name" value="MPN_NLPC_P60"/>
    <property type="match status" value="1"/>
</dbReference>
<dbReference type="GO" id="GO:0008235">
    <property type="term" value="F:metalloexopeptidase activity"/>
    <property type="evidence" value="ECO:0007669"/>
    <property type="project" value="TreeGrafter"/>
</dbReference>
<dbReference type="HOGENOM" id="CLU_071796_0_1_6"/>
<organism evidence="11">
    <name type="scientific">Mizugakiibacter sediminis</name>
    <dbReference type="NCBI Taxonomy" id="1475481"/>
    <lineage>
        <taxon>Bacteria</taxon>
        <taxon>Pseudomonadati</taxon>
        <taxon>Pseudomonadota</taxon>
        <taxon>Gammaproteobacteria</taxon>
        <taxon>Lysobacterales</taxon>
        <taxon>Rhodanobacteraceae</taxon>
        <taxon>Mizugakiibacter</taxon>
    </lineage>
</organism>
<evidence type="ECO:0000259" key="9">
    <source>
        <dbReference type="PROSITE" id="PS51935"/>
    </source>
</evidence>
<gene>
    <name evidence="10" type="ORF">MBSD_0380</name>
    <name evidence="11" type="ORF">MBSD_n2148</name>
</gene>
<sequence>MKPKTLDAIREHALADYPREACGLVVVKKGRERYIPCRNLATTASEHFILSPEDYAHADEQGQIVAVVHSHPDVAARPSEADRVACEASRLPWLIVSIVKGDDGAPVAGEVAEIEPCGYEAPLVGREFSHGILDCYTLVQDWYRREFGVELPHFDRPDNWWNTGGDLYMQNFAKAGCVPASKPMKRGDIILMAIRSRVANHAAVYLGDGLMLHHLYGRLSSRDVYGGMWAEKTMLIVRHKTQL</sequence>
<dbReference type="Gene3D" id="3.90.1720.10">
    <property type="entry name" value="endopeptidase domain like (from Nostoc punctiforme)"/>
    <property type="match status" value="1"/>
</dbReference>
<keyword evidence="7" id="KW-0482">Metalloprotease</keyword>
<comment type="similarity">
    <text evidence="1">Belongs to the peptidase C40 family.</text>
</comment>
<dbReference type="AlphaFoldDB" id="A0A0K8QPL0"/>
<dbReference type="SUPFAM" id="SSF54001">
    <property type="entry name" value="Cysteine proteinases"/>
    <property type="match status" value="1"/>
</dbReference>
<evidence type="ECO:0000256" key="3">
    <source>
        <dbReference type="ARBA" id="ARBA00022723"/>
    </source>
</evidence>
<dbReference type="PANTHER" id="PTHR34858">
    <property type="entry name" value="CYSO-CYSTEINE PEPTIDASE"/>
    <property type="match status" value="1"/>
</dbReference>
<evidence type="ECO:0000313" key="11">
    <source>
        <dbReference type="EMBL" id="GAP66833.1"/>
    </source>
</evidence>
<proteinExistence type="inferred from homology"/>
<keyword evidence="6" id="KW-0862">Zinc</keyword>
<accession>A0A0K8QPL0</accession>
<reference evidence="11" key="2">
    <citation type="submission" date="2015-08" db="EMBL/GenBank/DDBJ databases">
        <title>Complete DNA Sequence of Pseudomonas syringae pv. actinidiae, the Causal Agent of Kiwifruit Canker Disease.</title>
        <authorList>
            <person name="Rikkerink E.H.A."/>
            <person name="Fineran P.C."/>
        </authorList>
    </citation>
    <scope>NUCLEOTIDE SEQUENCE</scope>
    <source>
        <strain evidence="11">SkMP5</strain>
    </source>
</reference>
<protein>
    <submittedName>
        <fullName evidence="10">Peptidase P60</fullName>
    </submittedName>
</protein>
<dbReference type="EMBL" id="DF952378">
    <property type="protein sequence ID" value="GAN43867.1"/>
    <property type="molecule type" value="Genomic_DNA"/>
</dbReference>
<dbReference type="Pfam" id="PF14464">
    <property type="entry name" value="Prok-JAB"/>
    <property type="match status" value="1"/>
</dbReference>